<protein>
    <submittedName>
        <fullName evidence="1">Uncharacterized protein</fullName>
    </submittedName>
</protein>
<dbReference type="Proteomes" id="UP000593737">
    <property type="component" value="Chromosome"/>
</dbReference>
<dbReference type="EMBL" id="CP047423">
    <property type="protein sequence ID" value="QPD04709.1"/>
    <property type="molecule type" value="Genomic_DNA"/>
</dbReference>
<gene>
    <name evidence="1" type="ORF">Nkreftii_002483</name>
</gene>
<evidence type="ECO:0000313" key="2">
    <source>
        <dbReference type="Proteomes" id="UP000593737"/>
    </source>
</evidence>
<evidence type="ECO:0000313" key="1">
    <source>
        <dbReference type="EMBL" id="QPD04709.1"/>
    </source>
</evidence>
<organism evidence="1 2">
    <name type="scientific">Candidatus Nitrospira kreftii</name>
    <dbReference type="NCBI Taxonomy" id="2652173"/>
    <lineage>
        <taxon>Bacteria</taxon>
        <taxon>Pseudomonadati</taxon>
        <taxon>Nitrospirota</taxon>
        <taxon>Nitrospiria</taxon>
        <taxon>Nitrospirales</taxon>
        <taxon>Nitrospiraceae</taxon>
        <taxon>Nitrospira</taxon>
    </lineage>
</organism>
<name>A0A7S8J034_9BACT</name>
<proteinExistence type="predicted"/>
<accession>A0A7S8J034</accession>
<sequence length="73" mass="7995">MFSIMTWKMGCGHRWAFPVIGVVLVSIGGCAAEAPKPTSTMTQEQVRDHADKAFDKLKQEEKNRVVGSGIGPY</sequence>
<reference evidence="1 2" key="1">
    <citation type="journal article" date="2020" name="ISME J.">
        <title>Enrichment and physiological characterization of a novel comammox Nitrospira indicates ammonium inhibition of complete nitrification.</title>
        <authorList>
            <person name="Sakoula D."/>
            <person name="Koch H."/>
            <person name="Frank J."/>
            <person name="Jetten M.S.M."/>
            <person name="van Kessel M.A.H.J."/>
            <person name="Lucker S."/>
        </authorList>
    </citation>
    <scope>NUCLEOTIDE SEQUENCE [LARGE SCALE GENOMIC DNA]</scope>
    <source>
        <strain evidence="1">Comreactor17</strain>
    </source>
</reference>
<dbReference type="KEGG" id="nkf:Nkreftii_002483"/>
<dbReference type="AlphaFoldDB" id="A0A7S8J034"/>